<name>A0A8J2K5G5_9HEXA</name>
<keyword evidence="3" id="KW-1185">Reference proteome</keyword>
<evidence type="ECO:0000313" key="2">
    <source>
        <dbReference type="EMBL" id="CAG7733305.1"/>
    </source>
</evidence>
<gene>
    <name evidence="2" type="ORF">AFUS01_LOCUS21758</name>
</gene>
<dbReference type="Pfam" id="PF05903">
    <property type="entry name" value="Peptidase_C97"/>
    <property type="match status" value="1"/>
</dbReference>
<proteinExistence type="predicted"/>
<feature type="domain" description="PPPDE" evidence="1">
    <location>
        <begin position="1"/>
        <end position="85"/>
    </location>
</feature>
<evidence type="ECO:0000259" key="1">
    <source>
        <dbReference type="PROSITE" id="PS51858"/>
    </source>
</evidence>
<protein>
    <recommendedName>
        <fullName evidence="1">PPPDE domain-containing protein</fullName>
    </recommendedName>
</protein>
<organism evidence="2 3">
    <name type="scientific">Allacma fusca</name>
    <dbReference type="NCBI Taxonomy" id="39272"/>
    <lineage>
        <taxon>Eukaryota</taxon>
        <taxon>Metazoa</taxon>
        <taxon>Ecdysozoa</taxon>
        <taxon>Arthropoda</taxon>
        <taxon>Hexapoda</taxon>
        <taxon>Collembola</taxon>
        <taxon>Symphypleona</taxon>
        <taxon>Sminthuridae</taxon>
        <taxon>Allacma</taxon>
    </lineage>
</organism>
<dbReference type="Proteomes" id="UP000708208">
    <property type="component" value="Unassembled WGS sequence"/>
</dbReference>
<dbReference type="AlphaFoldDB" id="A0A8J2K5G5"/>
<dbReference type="PROSITE" id="PS51858">
    <property type="entry name" value="PPPDE"/>
    <property type="match status" value="1"/>
</dbReference>
<dbReference type="GO" id="GO:0016579">
    <property type="term" value="P:protein deubiquitination"/>
    <property type="evidence" value="ECO:0007669"/>
    <property type="project" value="TreeGrafter"/>
</dbReference>
<dbReference type="EMBL" id="CAJVCH010246610">
    <property type="protein sequence ID" value="CAG7733305.1"/>
    <property type="molecule type" value="Genomic_DNA"/>
</dbReference>
<dbReference type="OrthoDB" id="412286at2759"/>
<dbReference type="PANTHER" id="PTHR12378">
    <property type="entry name" value="DESUMOYLATING ISOPEPTIDASE"/>
    <property type="match status" value="1"/>
</dbReference>
<evidence type="ECO:0000313" key="3">
    <source>
        <dbReference type="Proteomes" id="UP000708208"/>
    </source>
</evidence>
<dbReference type="PANTHER" id="PTHR12378:SF80">
    <property type="entry name" value="IP06716P-RELATED"/>
    <property type="match status" value="1"/>
</dbReference>
<comment type="caution">
    <text evidence="2">The sequence shown here is derived from an EMBL/GenBank/DDBJ whole genome shotgun (WGS) entry which is preliminary data.</text>
</comment>
<reference evidence="2" key="1">
    <citation type="submission" date="2021-06" db="EMBL/GenBank/DDBJ databases">
        <authorList>
            <person name="Hodson N. C."/>
            <person name="Mongue J. A."/>
            <person name="Jaron S. K."/>
        </authorList>
    </citation>
    <scope>NUCLEOTIDE SEQUENCE</scope>
</reference>
<dbReference type="InterPro" id="IPR008580">
    <property type="entry name" value="PPPDE_dom"/>
</dbReference>
<accession>A0A8J2K5G5</accession>
<dbReference type="GO" id="GO:0101005">
    <property type="term" value="F:deubiquitinase activity"/>
    <property type="evidence" value="ECO:0007669"/>
    <property type="project" value="TreeGrafter"/>
</dbReference>
<sequence>IPINGYMKLVGFGVFHTGVEVYGSEYSCGGHLSAFTGIYDMNPKDAIVLGEDFKFKQACHLIKAPEFRHFQTTGAQDKSYKLFEK</sequence>
<feature type="non-terminal residue" evidence="2">
    <location>
        <position position="1"/>
    </location>
</feature>